<sequence>MGFSALSCSNQCQFLAVELFSQKNHRRKVDMVIGPPSWLSGGSVNGAQKLRKQRHEKISSEVSWRANAFPTPLVLAVARQPPDISVIIQTSAVMLFFYWMANFVVPQIVSKNFQQDQTSGNVEADGTDPTEEKASATASSVESSPVRKRGFSSAKRK</sequence>
<gene>
    <name evidence="2" type="ORF">Nepgr_026835</name>
</gene>
<comment type="caution">
    <text evidence="2">The sequence shown here is derived from an EMBL/GenBank/DDBJ whole genome shotgun (WGS) entry which is preliminary data.</text>
</comment>
<name>A0AAD3TAL7_NEPGR</name>
<reference evidence="2" key="1">
    <citation type="submission" date="2023-05" db="EMBL/GenBank/DDBJ databases">
        <title>Nepenthes gracilis genome sequencing.</title>
        <authorList>
            <person name="Fukushima K."/>
        </authorList>
    </citation>
    <scope>NUCLEOTIDE SEQUENCE</scope>
    <source>
        <strain evidence="2">SING2019-196</strain>
    </source>
</reference>
<evidence type="ECO:0000313" key="3">
    <source>
        <dbReference type="Proteomes" id="UP001279734"/>
    </source>
</evidence>
<dbReference type="AlphaFoldDB" id="A0AAD3TAL7"/>
<keyword evidence="3" id="KW-1185">Reference proteome</keyword>
<organism evidence="2 3">
    <name type="scientific">Nepenthes gracilis</name>
    <name type="common">Slender pitcher plant</name>
    <dbReference type="NCBI Taxonomy" id="150966"/>
    <lineage>
        <taxon>Eukaryota</taxon>
        <taxon>Viridiplantae</taxon>
        <taxon>Streptophyta</taxon>
        <taxon>Embryophyta</taxon>
        <taxon>Tracheophyta</taxon>
        <taxon>Spermatophyta</taxon>
        <taxon>Magnoliopsida</taxon>
        <taxon>eudicotyledons</taxon>
        <taxon>Gunneridae</taxon>
        <taxon>Pentapetalae</taxon>
        <taxon>Caryophyllales</taxon>
        <taxon>Nepenthaceae</taxon>
        <taxon>Nepenthes</taxon>
    </lineage>
</organism>
<feature type="region of interest" description="Disordered" evidence="1">
    <location>
        <begin position="116"/>
        <end position="157"/>
    </location>
</feature>
<proteinExistence type="predicted"/>
<evidence type="ECO:0000256" key="1">
    <source>
        <dbReference type="SAM" id="MobiDB-lite"/>
    </source>
</evidence>
<dbReference type="Proteomes" id="UP001279734">
    <property type="component" value="Unassembled WGS sequence"/>
</dbReference>
<dbReference type="EMBL" id="BSYO01000028">
    <property type="protein sequence ID" value="GMH24992.1"/>
    <property type="molecule type" value="Genomic_DNA"/>
</dbReference>
<protein>
    <submittedName>
        <fullName evidence="2">Uncharacterized protein</fullName>
    </submittedName>
</protein>
<accession>A0AAD3TAL7</accession>
<dbReference type="PANTHER" id="PTHR37196">
    <property type="entry name" value="TRANSMEMBRANE PROTEIN"/>
    <property type="match status" value="1"/>
</dbReference>
<evidence type="ECO:0000313" key="2">
    <source>
        <dbReference type="EMBL" id="GMH24992.1"/>
    </source>
</evidence>
<dbReference type="PANTHER" id="PTHR37196:SF2">
    <property type="entry name" value="TRANSMEMBRANE PROTEIN"/>
    <property type="match status" value="1"/>
</dbReference>
<feature type="compositionally biased region" description="Basic residues" evidence="1">
    <location>
        <begin position="146"/>
        <end position="157"/>
    </location>
</feature>